<feature type="transmembrane region" description="Helical" evidence="10">
    <location>
        <begin position="175"/>
        <end position="194"/>
    </location>
</feature>
<evidence type="ECO:0000256" key="8">
    <source>
        <dbReference type="ARBA" id="ARBA00023170"/>
    </source>
</evidence>
<dbReference type="SUPFAM" id="SSF81321">
    <property type="entry name" value="Family A G protein-coupled receptor-like"/>
    <property type="match status" value="1"/>
</dbReference>
<feature type="transmembrane region" description="Helical" evidence="10">
    <location>
        <begin position="252"/>
        <end position="273"/>
    </location>
</feature>
<dbReference type="InterPro" id="IPR036272">
    <property type="entry name" value="Methuselah_N_sf"/>
</dbReference>
<keyword evidence="9" id="KW-0807">Transducer</keyword>
<sequence>MCINCLINLKYLVIILSVFIFFVNCESIPKCCPQGYAYDNLNCTESNSSLVNPFISVNSQNVIISLLECGEAGSYYLDPITNPGFDEYFILKNSSLYVEYKHRIISTKEYCIDLMVEIGQVRPLLCFDDEDIIDNATENVLQFYSTGMFLSLPFLISTFLVYLCIRELRTLHGRCLTCQVFTLFVGYGSLGVLQKATDLMDTSHGICVTLGFSVQYFFLATFFWLNVMCIDIYWAFSSLRLVGAVGGETRKLLLYSLYAWGFPLIILLITVAVDFTDFVPATSPFKPKVGINKCFFDDRTSAYMYFYGPMAILLCVNLILFGITACKIWRTKKETSYQLNRTDSRRHSEKQENERFKLYMKLFLVMGINWIAELISFILGEEVPHYLWYVTDLTNTLQGVFIFIIFVWKRRVRRLVIDRLCMFGGRKRISRSRGGTSSDATTTTTTSFNNNTAASVVRLNSVGLVK</sequence>
<feature type="transmembrane region" description="Helical" evidence="10">
    <location>
        <begin position="386"/>
        <end position="408"/>
    </location>
</feature>
<accession>A0AB38ZED9</accession>
<dbReference type="Gene3D" id="2.170.180.11">
    <property type="entry name" value="Methuselah ectodomain, domain 2"/>
    <property type="match status" value="1"/>
</dbReference>
<name>A0AB38ZED9_9HEMI</name>
<evidence type="ECO:0000256" key="3">
    <source>
        <dbReference type="ARBA" id="ARBA00022692"/>
    </source>
</evidence>
<feature type="transmembrane region" description="Helical" evidence="10">
    <location>
        <begin position="358"/>
        <end position="380"/>
    </location>
</feature>
<evidence type="ECO:0000256" key="4">
    <source>
        <dbReference type="ARBA" id="ARBA00022729"/>
    </source>
</evidence>
<dbReference type="PANTHER" id="PTHR47154">
    <property type="entry name" value="G-PROTEIN COUPLED RECEPTOR MTH-RELATED"/>
    <property type="match status" value="1"/>
</dbReference>
<keyword evidence="7 10" id="KW-0472">Membrane</keyword>
<dbReference type="PROSITE" id="PS50261">
    <property type="entry name" value="G_PROTEIN_RECEP_F2_4"/>
    <property type="match status" value="1"/>
</dbReference>
<dbReference type="GO" id="GO:0005886">
    <property type="term" value="C:plasma membrane"/>
    <property type="evidence" value="ECO:0007669"/>
    <property type="project" value="TreeGrafter"/>
</dbReference>
<dbReference type="EMBL" id="PP510872">
    <property type="protein sequence ID" value="WXH71797.1"/>
    <property type="molecule type" value="mRNA"/>
</dbReference>
<evidence type="ECO:0000256" key="9">
    <source>
        <dbReference type="ARBA" id="ARBA00023224"/>
    </source>
</evidence>
<keyword evidence="5 10" id="KW-1133">Transmembrane helix</keyword>
<evidence type="ECO:0000256" key="2">
    <source>
        <dbReference type="ARBA" id="ARBA00008979"/>
    </source>
</evidence>
<organism evidence="13">
    <name type="scientific">Ectomocoris sp</name>
    <dbReference type="NCBI Taxonomy" id="3104572"/>
    <lineage>
        <taxon>Eukaryota</taxon>
        <taxon>Metazoa</taxon>
        <taxon>Ecdysozoa</taxon>
        <taxon>Arthropoda</taxon>
        <taxon>Hexapoda</taxon>
        <taxon>Insecta</taxon>
        <taxon>Pterygota</taxon>
        <taxon>Neoptera</taxon>
        <taxon>Paraneoptera</taxon>
        <taxon>Hemiptera</taxon>
        <taxon>Heteroptera</taxon>
        <taxon>Panheteroptera</taxon>
        <taxon>Cimicomorpha</taxon>
        <taxon>Reduviidae</taxon>
        <taxon>Peiratinae</taxon>
        <taxon>Ectomocoris</taxon>
    </lineage>
</organism>
<evidence type="ECO:0000256" key="6">
    <source>
        <dbReference type="ARBA" id="ARBA00023040"/>
    </source>
</evidence>
<dbReference type="SUPFAM" id="SSF63877">
    <property type="entry name" value="Methuselah ectodomain"/>
    <property type="match status" value="1"/>
</dbReference>
<dbReference type="Gene3D" id="1.20.1070.10">
    <property type="entry name" value="Rhodopsin 7-helix transmembrane proteins"/>
    <property type="match status" value="1"/>
</dbReference>
<dbReference type="Pfam" id="PF00002">
    <property type="entry name" value="7tm_2"/>
    <property type="match status" value="1"/>
</dbReference>
<feature type="signal peptide" evidence="11">
    <location>
        <begin position="1"/>
        <end position="25"/>
    </location>
</feature>
<evidence type="ECO:0000256" key="7">
    <source>
        <dbReference type="ARBA" id="ARBA00023136"/>
    </source>
</evidence>
<keyword evidence="8" id="KW-0675">Receptor</keyword>
<keyword evidence="4 11" id="KW-0732">Signal</keyword>
<keyword evidence="3 10" id="KW-0812">Transmembrane</keyword>
<reference evidence="13" key="1">
    <citation type="submission" date="2024-03" db="EMBL/GenBank/DDBJ databases">
        <authorList>
            <person name="Jin J.A."/>
            <person name="King G.A."/>
            <person name="Walker A."/>
        </authorList>
    </citation>
    <scope>NUCLEOTIDE SEQUENCE</scope>
</reference>
<dbReference type="PANTHER" id="PTHR47154:SF2">
    <property type="entry name" value="G-PROTEIN COUPLED RECEPTOR MTH-RELATED"/>
    <property type="match status" value="1"/>
</dbReference>
<feature type="chain" id="PRO_5044342569" evidence="11">
    <location>
        <begin position="26"/>
        <end position="466"/>
    </location>
</feature>
<dbReference type="InterPro" id="IPR051384">
    <property type="entry name" value="Mth_GPCR"/>
</dbReference>
<feature type="transmembrane region" description="Helical" evidence="10">
    <location>
        <begin position="143"/>
        <end position="163"/>
    </location>
</feature>
<feature type="transmembrane region" description="Helical" evidence="10">
    <location>
        <begin position="305"/>
        <end position="326"/>
    </location>
</feature>
<comment type="similarity">
    <text evidence="2">Belongs to the G-protein coupled receptor 2 family. Mth subfamily.</text>
</comment>
<evidence type="ECO:0000313" key="13">
    <source>
        <dbReference type="EMBL" id="WXH71797.1"/>
    </source>
</evidence>
<proteinExistence type="evidence at transcript level"/>
<evidence type="ECO:0000259" key="12">
    <source>
        <dbReference type="PROSITE" id="PS50261"/>
    </source>
</evidence>
<dbReference type="InterPro" id="IPR023311">
    <property type="entry name" value="Methusela_ecto_dom_2"/>
</dbReference>
<keyword evidence="6" id="KW-0297">G-protein coupled receptor</keyword>
<evidence type="ECO:0000256" key="1">
    <source>
        <dbReference type="ARBA" id="ARBA00004141"/>
    </source>
</evidence>
<dbReference type="InterPro" id="IPR017981">
    <property type="entry name" value="GPCR_2-like_7TM"/>
</dbReference>
<comment type="subcellular location">
    <subcellularLocation>
        <location evidence="1">Membrane</location>
        <topology evidence="1">Multi-pass membrane protein</topology>
    </subcellularLocation>
</comment>
<feature type="transmembrane region" description="Helical" evidence="10">
    <location>
        <begin position="214"/>
        <end position="236"/>
    </location>
</feature>
<dbReference type="GO" id="GO:0007166">
    <property type="term" value="P:cell surface receptor signaling pathway"/>
    <property type="evidence" value="ECO:0007669"/>
    <property type="project" value="InterPro"/>
</dbReference>
<dbReference type="GO" id="GO:0008528">
    <property type="term" value="F:G protein-coupled peptide receptor activity"/>
    <property type="evidence" value="ECO:0007669"/>
    <property type="project" value="TreeGrafter"/>
</dbReference>
<dbReference type="AlphaFoldDB" id="A0AB38ZED9"/>
<evidence type="ECO:0000256" key="11">
    <source>
        <dbReference type="SAM" id="SignalP"/>
    </source>
</evidence>
<dbReference type="InterPro" id="IPR000832">
    <property type="entry name" value="GPCR_2_secretin-like"/>
</dbReference>
<evidence type="ECO:0000256" key="5">
    <source>
        <dbReference type="ARBA" id="ARBA00022989"/>
    </source>
</evidence>
<evidence type="ECO:0000256" key="10">
    <source>
        <dbReference type="SAM" id="Phobius"/>
    </source>
</evidence>
<dbReference type="CDD" id="cd15039">
    <property type="entry name" value="7tmB3_Methuselah-like"/>
    <property type="match status" value="1"/>
</dbReference>
<feature type="domain" description="G-protein coupled receptors family 2 profile 2" evidence="12">
    <location>
        <begin position="140"/>
        <end position="410"/>
    </location>
</feature>
<protein>
    <submittedName>
        <fullName evidence="13">Venom G-protein-like protein 1</fullName>
    </submittedName>
</protein>